<organism evidence="1 2">
    <name type="scientific">Faecalibacterium prausnitzii</name>
    <dbReference type="NCBI Taxonomy" id="853"/>
    <lineage>
        <taxon>Bacteria</taxon>
        <taxon>Bacillati</taxon>
        <taxon>Bacillota</taxon>
        <taxon>Clostridia</taxon>
        <taxon>Eubacteriales</taxon>
        <taxon>Oscillospiraceae</taxon>
        <taxon>Faecalibacterium</taxon>
    </lineage>
</organism>
<evidence type="ECO:0000313" key="2">
    <source>
        <dbReference type="Proteomes" id="UP000811365"/>
    </source>
</evidence>
<accession>A0A9E1GJW2</accession>
<name>A0A9E1GJW2_9FIRM</name>
<reference evidence="1" key="1">
    <citation type="submission" date="2021-02" db="EMBL/GenBank/DDBJ databases">
        <title>Infant gut strain persistence is associated with maternal origin, phylogeny, and functional potential including surface adhesion and iron acquisition.</title>
        <authorList>
            <person name="Lou Y.C."/>
        </authorList>
    </citation>
    <scope>NUCLEOTIDE SEQUENCE</scope>
    <source>
        <strain evidence="1">L2_039_000G1_dasL2_039_000G1_maxbin2.maxbin.077</strain>
    </source>
</reference>
<dbReference type="AlphaFoldDB" id="A0A9E1GJW2"/>
<proteinExistence type="predicted"/>
<dbReference type="Proteomes" id="UP000811365">
    <property type="component" value="Unassembled WGS sequence"/>
</dbReference>
<sequence>MGKNGYLQRQRNTVNVYRQAEKETYIQFMTDTLILTLNDPAVMGKDVFGEKRIRRVVEAWGKVFDKYHGALEKGDEQDYWQIKMDMNLKGILGEKGFEPFEKRYEWVKQA</sequence>
<comment type="caution">
    <text evidence="1">The sequence shown here is derived from an EMBL/GenBank/DDBJ whole genome shotgun (WGS) entry which is preliminary data.</text>
</comment>
<gene>
    <name evidence="1" type="ORF">KH315_06185</name>
</gene>
<dbReference type="EMBL" id="JAGZYH010000019">
    <property type="protein sequence ID" value="MBS6621738.1"/>
    <property type="molecule type" value="Genomic_DNA"/>
</dbReference>
<protein>
    <submittedName>
        <fullName evidence="1">Uncharacterized protein</fullName>
    </submittedName>
</protein>
<evidence type="ECO:0000313" key="1">
    <source>
        <dbReference type="EMBL" id="MBS6621738.1"/>
    </source>
</evidence>